<dbReference type="InterPro" id="IPR029787">
    <property type="entry name" value="Nucleotide_cyclase"/>
</dbReference>
<evidence type="ECO:0000313" key="3">
    <source>
        <dbReference type="EMBL" id="QTH71366.1"/>
    </source>
</evidence>
<accession>A0A975HKT2</accession>
<dbReference type="InterPro" id="IPR043128">
    <property type="entry name" value="Rev_trsase/Diguanyl_cyclase"/>
</dbReference>
<keyword evidence="4" id="KW-1185">Reference proteome</keyword>
<dbReference type="SMART" id="SM00065">
    <property type="entry name" value="GAF"/>
    <property type="match status" value="2"/>
</dbReference>
<dbReference type="EMBL" id="CP072133">
    <property type="protein sequence ID" value="QTH71366.1"/>
    <property type="molecule type" value="Genomic_DNA"/>
</dbReference>
<dbReference type="AlphaFoldDB" id="A0A975HKT2"/>
<dbReference type="InterPro" id="IPR035919">
    <property type="entry name" value="EAL_sf"/>
</dbReference>
<dbReference type="InterPro" id="IPR001633">
    <property type="entry name" value="EAL_dom"/>
</dbReference>
<dbReference type="Pfam" id="PF00990">
    <property type="entry name" value="GGDEF"/>
    <property type="match status" value="1"/>
</dbReference>
<protein>
    <submittedName>
        <fullName evidence="3">EAL domain-containing protein</fullName>
    </submittedName>
</protein>
<dbReference type="Gene3D" id="3.20.20.450">
    <property type="entry name" value="EAL domain"/>
    <property type="match status" value="1"/>
</dbReference>
<feature type="domain" description="EAL" evidence="1">
    <location>
        <begin position="554"/>
        <end position="805"/>
    </location>
</feature>
<dbReference type="CDD" id="cd01948">
    <property type="entry name" value="EAL"/>
    <property type="match status" value="1"/>
</dbReference>
<evidence type="ECO:0000259" key="2">
    <source>
        <dbReference type="PROSITE" id="PS50887"/>
    </source>
</evidence>
<dbReference type="SUPFAM" id="SSF55073">
    <property type="entry name" value="Nucleotide cyclase"/>
    <property type="match status" value="1"/>
</dbReference>
<dbReference type="PANTHER" id="PTHR44757:SF2">
    <property type="entry name" value="BIOFILM ARCHITECTURE MAINTENANCE PROTEIN MBAA"/>
    <property type="match status" value="1"/>
</dbReference>
<dbReference type="InterPro" id="IPR003018">
    <property type="entry name" value="GAF"/>
</dbReference>
<sequence>MFSEKKIKLESKTEQLAIINQFSSSLLHITQLDELFDYVTREVVSKLGFVDCVIYLTDKSSSMLQEVASMGVGYTMPSDTSMHLSDNDATRALSDTPYQIEVTQIPISEGITGFVATSQQPFVSGDVSQEARYVADSRPALSELCVPLVYESETLGVIDCEHPERDYFTEAHIQILSTVAHLLSAKIYQLRTFANLQATVKQLNEAQLIEQSLLKIANVTYGSRKLDQFYDDIYQVISALLPADNFFIGLYDTTQDALEIDFLVEAGIKCDAHHRVSKDQLKNTASYYLLTKGQSLLCSESQFHAHIEAGDFTLVGRAPKSWLGVPFQVNDNVKGVIVIQSYHSESTYDEHHQSILTYISRQVAMAIDRQLSRRALEHRALHDELTGLANRYLLIEHMKHAILCLDRKASEQLHALLYLDFDRFKSINDSLGHDVGDRFLVAICGLIKSCIRKTDTFARLGGDEFAIFMENVNSKQQVAIAIERIILALSKPIQIDSHVLQASASIGVAFTNNVDDKALELLQQADAAMYEAKSSGRGQIRYFNNAMRKKLKRQADIENDLQTGIKNQEFELYYQPIFSLNNPKVISFEALVRWHHPRNGLVSPMEFIPVAEQTGQIMELDLHLLRLAAKQLYAWQCEGMLTRVTVNVSSRHFASLDFVKYIHQLYEDYDLKMGSLSLEITESGLIENLSLATKIIKGLEPMGVKLYLDDFGTGYSALGYLHQLPIHVIKIDKSFVDQLTNRANPLVDAILSLARSLDLDVVAEGIENPKQWALLKRKGCQFGQGYLVSKPLPKEEAYRFYQEYEHQEEAHL</sequence>
<dbReference type="Proteomes" id="UP000664904">
    <property type="component" value="Chromosome"/>
</dbReference>
<dbReference type="InterPro" id="IPR000160">
    <property type="entry name" value="GGDEF_dom"/>
</dbReference>
<feature type="domain" description="GGDEF" evidence="2">
    <location>
        <begin position="412"/>
        <end position="545"/>
    </location>
</feature>
<dbReference type="Pfam" id="PF00563">
    <property type="entry name" value="EAL"/>
    <property type="match status" value="1"/>
</dbReference>
<dbReference type="PROSITE" id="PS50883">
    <property type="entry name" value="EAL"/>
    <property type="match status" value="1"/>
</dbReference>
<dbReference type="NCBIfam" id="TIGR00254">
    <property type="entry name" value="GGDEF"/>
    <property type="match status" value="1"/>
</dbReference>
<dbReference type="Pfam" id="PF13185">
    <property type="entry name" value="GAF_2"/>
    <property type="match status" value="2"/>
</dbReference>
<dbReference type="SUPFAM" id="SSF141868">
    <property type="entry name" value="EAL domain-like"/>
    <property type="match status" value="1"/>
</dbReference>
<gene>
    <name evidence="3" type="ORF">J5O05_16540</name>
</gene>
<proteinExistence type="predicted"/>
<dbReference type="KEGG" id="pxi:J5O05_16540"/>
<dbReference type="InterPro" id="IPR029016">
    <property type="entry name" value="GAF-like_dom_sf"/>
</dbReference>
<dbReference type="CDD" id="cd01949">
    <property type="entry name" value="GGDEF"/>
    <property type="match status" value="1"/>
</dbReference>
<name>A0A975HKT2_9GAMM</name>
<evidence type="ECO:0000313" key="4">
    <source>
        <dbReference type="Proteomes" id="UP000664904"/>
    </source>
</evidence>
<dbReference type="Gene3D" id="3.30.70.270">
    <property type="match status" value="1"/>
</dbReference>
<organism evidence="3 4">
    <name type="scientific">Pseudoalteromonas xiamenensis</name>
    <dbReference type="NCBI Taxonomy" id="882626"/>
    <lineage>
        <taxon>Bacteria</taxon>
        <taxon>Pseudomonadati</taxon>
        <taxon>Pseudomonadota</taxon>
        <taxon>Gammaproteobacteria</taxon>
        <taxon>Alteromonadales</taxon>
        <taxon>Pseudoalteromonadaceae</taxon>
        <taxon>Pseudoalteromonas</taxon>
    </lineage>
</organism>
<dbReference type="PANTHER" id="PTHR44757">
    <property type="entry name" value="DIGUANYLATE CYCLASE DGCP"/>
    <property type="match status" value="1"/>
</dbReference>
<evidence type="ECO:0000259" key="1">
    <source>
        <dbReference type="PROSITE" id="PS50883"/>
    </source>
</evidence>
<dbReference type="PROSITE" id="PS50887">
    <property type="entry name" value="GGDEF"/>
    <property type="match status" value="1"/>
</dbReference>
<reference evidence="3" key="1">
    <citation type="submission" date="2021-03" db="EMBL/GenBank/DDBJ databases">
        <title>Complete Genome of Pseudoalteromonas xiamenensis STKMTI.2, a new potential marine bacterium producing anti-Vibrio compounds.</title>
        <authorList>
            <person name="Handayani D.P."/>
            <person name="Isnansetyo A."/>
            <person name="Istiqomah I."/>
            <person name="Jumina J."/>
        </authorList>
    </citation>
    <scope>NUCLEOTIDE SEQUENCE</scope>
    <source>
        <strain evidence="3">STKMTI.2</strain>
    </source>
</reference>
<dbReference type="SMART" id="SM00052">
    <property type="entry name" value="EAL"/>
    <property type="match status" value="1"/>
</dbReference>
<dbReference type="InterPro" id="IPR052155">
    <property type="entry name" value="Biofilm_reg_signaling"/>
</dbReference>
<dbReference type="Gene3D" id="3.30.450.40">
    <property type="match status" value="2"/>
</dbReference>
<dbReference type="SUPFAM" id="SSF55781">
    <property type="entry name" value="GAF domain-like"/>
    <property type="match status" value="2"/>
</dbReference>
<dbReference type="RefSeq" id="WP_208843007.1">
    <property type="nucleotide sequence ID" value="NZ_CP072133.1"/>
</dbReference>
<dbReference type="SMART" id="SM00267">
    <property type="entry name" value="GGDEF"/>
    <property type="match status" value="1"/>
</dbReference>